<evidence type="ECO:0000256" key="7">
    <source>
        <dbReference type="ARBA" id="ARBA00023242"/>
    </source>
</evidence>
<keyword evidence="8 10" id="KW-0927">Auxin signaling pathway</keyword>
<evidence type="ECO:0000256" key="9">
    <source>
        <dbReference type="ARBA" id="ARBA00037697"/>
    </source>
</evidence>
<dbReference type="EMBL" id="KT585509">
    <property type="protein sequence ID" value="ALX38317.1"/>
    <property type="molecule type" value="Genomic_DNA"/>
</dbReference>
<gene>
    <name evidence="13" type="primary">ARF16</name>
</gene>
<evidence type="ECO:0000259" key="11">
    <source>
        <dbReference type="PROSITE" id="PS50863"/>
    </source>
</evidence>
<dbReference type="GO" id="GO:0006355">
    <property type="term" value="P:regulation of DNA-templated transcription"/>
    <property type="evidence" value="ECO:0007669"/>
    <property type="project" value="InterPro"/>
</dbReference>
<dbReference type="PROSITE" id="PS51745">
    <property type="entry name" value="PB1"/>
    <property type="match status" value="1"/>
</dbReference>
<dbReference type="PROSITE" id="PS50863">
    <property type="entry name" value="B3"/>
    <property type="match status" value="1"/>
</dbReference>
<feature type="domain" description="PB1" evidence="12">
    <location>
        <begin position="619"/>
        <end position="697"/>
    </location>
</feature>
<dbReference type="GO" id="GO:0007389">
    <property type="term" value="P:pattern specification process"/>
    <property type="evidence" value="ECO:0007669"/>
    <property type="project" value="UniProtKB-ARBA"/>
</dbReference>
<evidence type="ECO:0000256" key="4">
    <source>
        <dbReference type="ARBA" id="ARBA00023015"/>
    </source>
</evidence>
<dbReference type="CDD" id="cd10017">
    <property type="entry name" value="B3_DNA"/>
    <property type="match status" value="1"/>
</dbReference>
<comment type="similarity">
    <text evidence="2 10">Belongs to the ARF family.</text>
</comment>
<dbReference type="InterPro" id="IPR053793">
    <property type="entry name" value="PB1-like"/>
</dbReference>
<evidence type="ECO:0000256" key="3">
    <source>
        <dbReference type="ARBA" id="ARBA00011726"/>
    </source>
</evidence>
<evidence type="ECO:0000256" key="5">
    <source>
        <dbReference type="ARBA" id="ARBA00023125"/>
    </source>
</evidence>
<name>A0A0U3VG59_POPTO</name>
<evidence type="ECO:0000256" key="2">
    <source>
        <dbReference type="ARBA" id="ARBA00007853"/>
    </source>
</evidence>
<dbReference type="Gene3D" id="3.10.20.90">
    <property type="entry name" value="Phosphatidylinositol 3-kinase Catalytic Subunit, Chain A, domain 1"/>
    <property type="match status" value="1"/>
</dbReference>
<comment type="function">
    <text evidence="9">Auxin response factors (ARFs) are transcriptional factors that bind specifically to the DNA sequence 5'-TGTCTC-3' found in the auxin-responsive promoter elements (AuxREs). Could act as transcriptional activator or repressor. Formation of heterodimers with Aux/IAA proteins may alter their ability to modulate early auxin response genes expression.</text>
</comment>
<dbReference type="PANTHER" id="PTHR31384:SF39">
    <property type="entry name" value="AUXIN RESPONSE FACTOR"/>
    <property type="match status" value="1"/>
</dbReference>
<evidence type="ECO:0000256" key="1">
    <source>
        <dbReference type="ARBA" id="ARBA00004123"/>
    </source>
</evidence>
<dbReference type="GO" id="GO:0005634">
    <property type="term" value="C:nucleus"/>
    <property type="evidence" value="ECO:0007669"/>
    <property type="project" value="UniProtKB-SubCell"/>
</dbReference>
<dbReference type="GO" id="GO:0009734">
    <property type="term" value="P:auxin-activated signaling pathway"/>
    <property type="evidence" value="ECO:0007669"/>
    <property type="project" value="UniProtKB-KW"/>
</dbReference>
<evidence type="ECO:0000256" key="10">
    <source>
        <dbReference type="RuleBase" id="RU004561"/>
    </source>
</evidence>
<dbReference type="GO" id="GO:0048829">
    <property type="term" value="P:root cap development"/>
    <property type="evidence" value="ECO:0007669"/>
    <property type="project" value="UniProtKB-ARBA"/>
</dbReference>
<keyword evidence="5 10" id="KW-0238">DNA-binding</keyword>
<organism evidence="13">
    <name type="scientific">Populus tomentosa</name>
    <name type="common">Chinese white poplar</name>
    <dbReference type="NCBI Taxonomy" id="118781"/>
    <lineage>
        <taxon>Eukaryota</taxon>
        <taxon>Viridiplantae</taxon>
        <taxon>Streptophyta</taxon>
        <taxon>Embryophyta</taxon>
        <taxon>Tracheophyta</taxon>
        <taxon>Spermatophyta</taxon>
        <taxon>Magnoliopsida</taxon>
        <taxon>eudicotyledons</taxon>
        <taxon>Gunneridae</taxon>
        <taxon>Pentapetalae</taxon>
        <taxon>rosids</taxon>
        <taxon>fabids</taxon>
        <taxon>Malpighiales</taxon>
        <taxon>Salicaceae</taxon>
        <taxon>Saliceae</taxon>
        <taxon>Populus</taxon>
    </lineage>
</organism>
<dbReference type="InterPro" id="IPR044835">
    <property type="entry name" value="ARF_plant"/>
</dbReference>
<dbReference type="InterPro" id="IPR010525">
    <property type="entry name" value="ARF_dom"/>
</dbReference>
<keyword evidence="7 10" id="KW-0539">Nucleus</keyword>
<dbReference type="SMART" id="SM01019">
    <property type="entry name" value="B3"/>
    <property type="match status" value="1"/>
</dbReference>
<dbReference type="InterPro" id="IPR003340">
    <property type="entry name" value="B3_DNA-bd"/>
</dbReference>
<evidence type="ECO:0000256" key="6">
    <source>
        <dbReference type="ARBA" id="ARBA00023163"/>
    </source>
</evidence>
<feature type="domain" description="TF-B3" evidence="11">
    <location>
        <begin position="124"/>
        <end position="226"/>
    </location>
</feature>
<protein>
    <recommendedName>
        <fullName evidence="10">Auxin response factor</fullName>
    </recommendedName>
</protein>
<dbReference type="InterPro" id="IPR015300">
    <property type="entry name" value="DNA-bd_pseudobarrel_sf"/>
</dbReference>
<dbReference type="GO" id="GO:0003677">
    <property type="term" value="F:DNA binding"/>
    <property type="evidence" value="ECO:0007669"/>
    <property type="project" value="UniProtKB-KW"/>
</dbReference>
<dbReference type="FunFam" id="2.30.30.1040:FF:000002">
    <property type="entry name" value="Auxin response factor"/>
    <property type="match status" value="1"/>
</dbReference>
<comment type="subcellular location">
    <subcellularLocation>
        <location evidence="1 10">Nucleus</location>
    </subcellularLocation>
</comment>
<proteinExistence type="inferred from homology"/>
<dbReference type="AlphaFoldDB" id="A0A0U3VG59"/>
<keyword evidence="6 10" id="KW-0804">Transcription</keyword>
<keyword evidence="4 10" id="KW-0805">Transcription regulation</keyword>
<evidence type="ECO:0000313" key="13">
    <source>
        <dbReference type="EMBL" id="ALX38317.1"/>
    </source>
</evidence>
<dbReference type="GO" id="GO:0051301">
    <property type="term" value="P:cell division"/>
    <property type="evidence" value="ECO:0007669"/>
    <property type="project" value="UniProtKB-ARBA"/>
</dbReference>
<dbReference type="Gene3D" id="2.40.330.10">
    <property type="entry name" value="DNA-binding pseudobarrel domain"/>
    <property type="match status" value="1"/>
</dbReference>
<dbReference type="Pfam" id="PF06507">
    <property type="entry name" value="ARF_AD"/>
    <property type="match status" value="1"/>
</dbReference>
<sequence length="705" mass="77672">MITFMEAKDKLKEEADKCLDSQLWHACAGGMVQMPAVNSKVFYFPQGHAEHACEPVDFRNLPRVSHILCRVSDIKFMADPETDEVSAKIRLVPINYNELDLNDQEVAVNGGMEAAQDNNKPVSFAKTLTQSDANNGGGFSVPRYCAEMIFPRLDYTADPPVQTLLAKDVRGETWKFRHIYRGTPRRHLLTTGWSPFVNHKKLIAGDSVVFFRAENGDLCVGVRRAKRASGGGPESLWNPAGGSSAVPGGGFGAFLREDEHKLMRSGSGNGNGSKSNESLMGQGKVRAESVIQAVTLAANGLPFEVVYYPRANTPEFCVKASMVKTAMQIRWCSGMRFKMAFETEDSSRISWFMGTVCSVQAADPLWWPHSPWRLLQVTWDEPDLLQNVKRVSPWLVELASNMAAIHFPPFSSPRKKLRLPQHLDFPIDGQFPMPIFSGNFLGPSSSFDCLPHNTPAGMQGARHAHYGLPLSDPHLNKLQTGLLRTGFPPLLDHTASLTKASNVQTIPKPSMCEDVSCELTMAHSTQTSKKAVDAKIPQLVLFGQAIVAEQQISLSCPGNAASPVLTGNSSSEGNLDKMANFSDGSVSTLHRRGLPECSSCEELQWSKDKHRKSEPSLETGHCKVFLDSEDVGRTLDLSLLGSYEELYRKLADMFGLRNSEKFGNVLYRDINGITKHIGEEPFSDFFKTARRLTIVTDSSSGNVGI</sequence>
<dbReference type="Gene3D" id="2.30.30.1040">
    <property type="match status" value="1"/>
</dbReference>
<dbReference type="FunFam" id="2.40.330.10:FF:000001">
    <property type="entry name" value="Auxin response factor"/>
    <property type="match status" value="1"/>
</dbReference>
<dbReference type="SUPFAM" id="SSF101936">
    <property type="entry name" value="DNA-binding pseudobarrel domain"/>
    <property type="match status" value="1"/>
</dbReference>
<reference evidence="13" key="1">
    <citation type="journal article" date="2016" name="Mol. Genet. Genomics">
        <title>Association genetics in Populus reveals the interactions between Pto-miR160a and its target Pto-ARF16.</title>
        <authorList>
            <person name="Tian J."/>
            <person name="Chen J."/>
            <person name="Li B."/>
            <person name="Zhang D."/>
        </authorList>
    </citation>
    <scope>NUCLEOTIDE SEQUENCE</scope>
</reference>
<evidence type="ECO:0000256" key="8">
    <source>
        <dbReference type="ARBA" id="ARBA00023294"/>
    </source>
</evidence>
<accession>A0A0U3VG59</accession>
<evidence type="ECO:0000259" key="12">
    <source>
        <dbReference type="PROSITE" id="PS51745"/>
    </source>
</evidence>
<dbReference type="PANTHER" id="PTHR31384">
    <property type="entry name" value="AUXIN RESPONSE FACTOR 4-RELATED"/>
    <property type="match status" value="1"/>
</dbReference>
<comment type="subunit">
    <text evidence="3 10">Homodimers and heterodimers.</text>
</comment>
<dbReference type="Pfam" id="PF02362">
    <property type="entry name" value="B3"/>
    <property type="match status" value="1"/>
</dbReference>